<dbReference type="Proteomes" id="UP000249464">
    <property type="component" value="Unassembled WGS sequence"/>
</dbReference>
<organism evidence="2 3">
    <name type="scientific">Microbotryum silenes-dioicae</name>
    <dbReference type="NCBI Taxonomy" id="796604"/>
    <lineage>
        <taxon>Eukaryota</taxon>
        <taxon>Fungi</taxon>
        <taxon>Dikarya</taxon>
        <taxon>Basidiomycota</taxon>
        <taxon>Pucciniomycotina</taxon>
        <taxon>Microbotryomycetes</taxon>
        <taxon>Microbotryales</taxon>
        <taxon>Microbotryaceae</taxon>
        <taxon>Microbotryum</taxon>
    </lineage>
</organism>
<feature type="region of interest" description="Disordered" evidence="1">
    <location>
        <begin position="900"/>
        <end position="932"/>
    </location>
</feature>
<evidence type="ECO:0000313" key="2">
    <source>
        <dbReference type="EMBL" id="SGZ30928.1"/>
    </source>
</evidence>
<feature type="compositionally biased region" description="Polar residues" evidence="1">
    <location>
        <begin position="852"/>
        <end position="870"/>
    </location>
</feature>
<dbReference type="EMBL" id="FQNC01000112">
    <property type="protein sequence ID" value="SGZ30928.1"/>
    <property type="molecule type" value="Genomic_DNA"/>
</dbReference>
<reference evidence="2 3" key="1">
    <citation type="submission" date="2016-11" db="EMBL/GenBank/DDBJ databases">
        <authorList>
            <person name="Jaros S."/>
            <person name="Januszkiewicz K."/>
            <person name="Wedrychowicz H."/>
        </authorList>
    </citation>
    <scope>NUCLEOTIDE SEQUENCE [LARGE SCALE GENOMIC DNA]</scope>
</reference>
<gene>
    <name evidence="2" type="primary">BQ5605_C046g12275</name>
    <name evidence="2" type="ORF">BQ5605_C046G12275</name>
</gene>
<name>A0A2X0PI26_9BASI</name>
<sequence length="932" mass="101909">MLQKSLKSPQKRVPGVCGRAAANQKWLAAHVASAGVARGSRHQTSLPCLAGRLATSLGSAGGISQAGHAPKGGKSLLGICARADYALVVYKQRRKRAVAHFVWVNNHALKNVKSKSCTSKGSWKQLGPKSQALACIKCRNLLLIPTFRKALIRKRVAKKKFKGTAILSGMIEAAVIRSDREAKGSSLRGYRRNQALLNYEHALALASPATYRIHQASIGGSTFRKFRALRATVENLQLGIHMPTILLVAAVYVDGQVGPQSYELVGTEGNPIPYDTSEALQALFGGADPPVAGTKIRVYMVVPNQLGTRARLFAAFVIGDKVDTSASVAQMVDILETIERCKLSDMLASISAEGAATEGVIQREVAAIFERKSSNQQAAWKIPPPSLSSSVFSPVEISSVWIGTTPTAMGRDPKHVGKNLLNSSNSGGRAIIGGTGCVGHQDFLTLIRVEDSSRKTLYNRDVEKRDRQDDNAAHRAFPAATLELAADECNAGNLDQDAVVFLFLCGELHDAIQNRSLQPLERVKMLLTVCYAFEGWSKFVRVFPEYSGDHFLSAATLDSVYKVVNCCIALIRNYRDYWPSEVFLPWRHGTEMVEHFFGSLRKIVPEFDALDFLQAASKISLLMDFSLQVNASQTDSSTGYQHTYDDTTTIDLSALGSYPSDTQIIQASQEAARLARDLLEATKMWPNLVEAGARPPNQFQEDIMVDEVDDPSPAELIDRALDQIRNGATSDRVTLQLEEQAAVESAICALTALDIDVEDMLDSIRTHYDQARQQQAEAEEGNKVQEELNQHYAEFQPAGLHEKAKVDMLPLDGLAQRSQRGAELLLNQLKAHRNAHQCDHLKAILRKGRQSAAISSTASDSNGSDQSPQGSHAAVHSAILRGLLESTNDERWRKLTGMSRNVRWTGGGTAGREMTEHEVETRQNTQDARSHG</sequence>
<dbReference type="STRING" id="796604.A0A2X0PI26"/>
<feature type="region of interest" description="Disordered" evidence="1">
    <location>
        <begin position="852"/>
        <end position="874"/>
    </location>
</feature>
<protein>
    <submittedName>
        <fullName evidence="2">BQ5605_C046g12275 protein</fullName>
    </submittedName>
</protein>
<evidence type="ECO:0000256" key="1">
    <source>
        <dbReference type="SAM" id="MobiDB-lite"/>
    </source>
</evidence>
<keyword evidence="3" id="KW-1185">Reference proteome</keyword>
<accession>A0A2X0PI26</accession>
<evidence type="ECO:0000313" key="3">
    <source>
        <dbReference type="Proteomes" id="UP000249464"/>
    </source>
</evidence>
<dbReference type="AlphaFoldDB" id="A0A2X0PI26"/>
<feature type="compositionally biased region" description="Polar residues" evidence="1">
    <location>
        <begin position="922"/>
        <end position="932"/>
    </location>
</feature>
<proteinExistence type="predicted"/>